<name>A0A7S2CWB2_9STRA</name>
<keyword evidence="1" id="KW-1015">Disulfide bond</keyword>
<proteinExistence type="predicted"/>
<evidence type="ECO:0000313" key="3">
    <source>
        <dbReference type="EMBL" id="CAD9437128.1"/>
    </source>
</evidence>
<sequence length="166" mass="18500">MAAQAKNDDIEVLINKQQSFCLNVESGHPMANLFMGDHTLYVASDTDEQLIIHIEFREHVKIVGMDIVGPADHGPLTVHLFANTNGSLSFSNVEDMKATQTLNMTQEDLQADSITNLYQVKFQRVSSLTIFIEDNQENEESTHLSKLRLFGCPIAGTNMAEFKKVG</sequence>
<reference evidence="3" key="1">
    <citation type="submission" date="2021-01" db="EMBL/GenBank/DDBJ databases">
        <authorList>
            <person name="Corre E."/>
            <person name="Pelletier E."/>
            <person name="Niang G."/>
            <person name="Scheremetjew M."/>
            <person name="Finn R."/>
            <person name="Kale V."/>
            <person name="Holt S."/>
            <person name="Cochrane G."/>
            <person name="Meng A."/>
            <person name="Brown T."/>
            <person name="Cohen L."/>
        </authorList>
    </citation>
    <scope>NUCLEOTIDE SEQUENCE</scope>
    <source>
        <strain evidence="3">CCMP1381</strain>
    </source>
</reference>
<evidence type="ECO:0000259" key="2">
    <source>
        <dbReference type="PROSITE" id="PS51532"/>
    </source>
</evidence>
<dbReference type="InterPro" id="IPR008979">
    <property type="entry name" value="Galactose-bd-like_sf"/>
</dbReference>
<dbReference type="GO" id="GO:0005737">
    <property type="term" value="C:cytoplasm"/>
    <property type="evidence" value="ECO:0007669"/>
    <property type="project" value="UniProtKB-ARBA"/>
</dbReference>
<dbReference type="PANTHER" id="PTHR46115">
    <property type="entry name" value="THIOREDOXIN-LIKE PROTEIN 1"/>
    <property type="match status" value="1"/>
</dbReference>
<dbReference type="SUPFAM" id="SSF49785">
    <property type="entry name" value="Galactose-binding domain-like"/>
    <property type="match status" value="1"/>
</dbReference>
<dbReference type="Pfam" id="PF06201">
    <property type="entry name" value="PITH"/>
    <property type="match status" value="1"/>
</dbReference>
<dbReference type="AlphaFoldDB" id="A0A7S2CWB2"/>
<organism evidence="3">
    <name type="scientific">Octactis speculum</name>
    <dbReference type="NCBI Taxonomy" id="3111310"/>
    <lineage>
        <taxon>Eukaryota</taxon>
        <taxon>Sar</taxon>
        <taxon>Stramenopiles</taxon>
        <taxon>Ochrophyta</taxon>
        <taxon>Dictyochophyceae</taxon>
        <taxon>Dictyochales</taxon>
        <taxon>Dictyochaceae</taxon>
        <taxon>Octactis</taxon>
    </lineage>
</organism>
<feature type="domain" description="PITH" evidence="2">
    <location>
        <begin position="1"/>
        <end position="166"/>
    </location>
</feature>
<dbReference type="PROSITE" id="PS51532">
    <property type="entry name" value="PITH"/>
    <property type="match status" value="1"/>
</dbReference>
<dbReference type="InterPro" id="IPR010400">
    <property type="entry name" value="PITH_dom"/>
</dbReference>
<gene>
    <name evidence="3" type="ORF">DSPE1174_LOCUS17546</name>
</gene>
<dbReference type="InterPro" id="IPR037047">
    <property type="entry name" value="PITH_dom_sf"/>
</dbReference>
<accession>A0A7S2CWB2</accession>
<dbReference type="EMBL" id="HBGS01034047">
    <property type="protein sequence ID" value="CAD9437128.1"/>
    <property type="molecule type" value="Transcribed_RNA"/>
</dbReference>
<evidence type="ECO:0000256" key="1">
    <source>
        <dbReference type="ARBA" id="ARBA00023157"/>
    </source>
</evidence>
<protein>
    <recommendedName>
        <fullName evidence="2">PITH domain-containing protein</fullName>
    </recommendedName>
</protein>
<dbReference type="Gene3D" id="2.60.120.470">
    <property type="entry name" value="PITH domain"/>
    <property type="match status" value="1"/>
</dbReference>